<accession>A0ABX5LKN9</accession>
<organism evidence="2 3">
    <name type="scientific">Hallerella porci</name>
    <dbReference type="NCBI Taxonomy" id="1945871"/>
    <lineage>
        <taxon>Bacteria</taxon>
        <taxon>Pseudomonadati</taxon>
        <taxon>Fibrobacterota</taxon>
        <taxon>Fibrobacteria</taxon>
        <taxon>Fibrobacterales</taxon>
        <taxon>Fibrobacteraceae</taxon>
        <taxon>Hallerella</taxon>
    </lineage>
</organism>
<keyword evidence="1" id="KW-0732">Signal</keyword>
<dbReference type="Gene3D" id="2.60.120.260">
    <property type="entry name" value="Galactose-binding domain-like"/>
    <property type="match status" value="1"/>
</dbReference>
<dbReference type="EMBL" id="QGHD01000011">
    <property type="protein sequence ID" value="PWL01185.1"/>
    <property type="molecule type" value="Genomic_DNA"/>
</dbReference>
<dbReference type="Proteomes" id="UP000245523">
    <property type="component" value="Unassembled WGS sequence"/>
</dbReference>
<evidence type="ECO:0008006" key="4">
    <source>
        <dbReference type="Google" id="ProtNLM"/>
    </source>
</evidence>
<keyword evidence="3" id="KW-1185">Reference proteome</keyword>
<evidence type="ECO:0000313" key="3">
    <source>
        <dbReference type="Proteomes" id="UP000245523"/>
    </source>
</evidence>
<dbReference type="InterPro" id="IPR008979">
    <property type="entry name" value="Galactose-bd-like_sf"/>
</dbReference>
<feature type="signal peptide" evidence="1">
    <location>
        <begin position="1"/>
        <end position="17"/>
    </location>
</feature>
<evidence type="ECO:0000256" key="1">
    <source>
        <dbReference type="SAM" id="SignalP"/>
    </source>
</evidence>
<name>A0ABX5LKN9_9BACT</name>
<reference evidence="2 3" key="1">
    <citation type="submission" date="2018-05" db="EMBL/GenBank/DDBJ databases">
        <title>Animal gut microbial communities from fecal samples from Wisconsin, USA.</title>
        <authorList>
            <person name="Neumann A."/>
        </authorList>
    </citation>
    <scope>NUCLEOTIDE SEQUENCE [LARGE SCALE GENOMIC DNA]</scope>
    <source>
        <strain evidence="2 3">UWS4</strain>
    </source>
</reference>
<dbReference type="SUPFAM" id="SSF49785">
    <property type="entry name" value="Galactose-binding domain-like"/>
    <property type="match status" value="1"/>
</dbReference>
<feature type="chain" id="PRO_5045933457" description="Carboxypeptidase regulatory-like domain-containing protein" evidence="1">
    <location>
        <begin position="18"/>
        <end position="398"/>
    </location>
</feature>
<comment type="caution">
    <text evidence="2">The sequence shown here is derived from an EMBL/GenBank/DDBJ whole genome shotgun (WGS) entry which is preliminary data.</text>
</comment>
<dbReference type="PROSITE" id="PS51257">
    <property type="entry name" value="PROKAR_LIPOPROTEIN"/>
    <property type="match status" value="1"/>
</dbReference>
<evidence type="ECO:0000313" key="2">
    <source>
        <dbReference type="EMBL" id="PWL01185.1"/>
    </source>
</evidence>
<sequence length="398" mass="43949">MKWIWVMSLVALSGVIAACSNDTTAGSTFETENSIAKILLKNADGTPAAKKSVAIRDENALISIEKNSNSYSVWDSISSVYETDENGIAWVRQIASGNYIVEALEYSNQNVFVAVSRFSIPKTPLDSSVSVTLFLDLATTLSGEIQSDKSPIVLQIRGTSFWTVADSLGHFTFDVVPQGKFDIVMLCQGEILSEQEVEIQEENEKVFFKDSTMKEIPMDTIPQDTTPEVKAYVLDDFEDSTLLWYRSTSKYATAKLERDSAGLGRKGFVAHFSSTNDSVGNWALMGRYIGETDMSHVDSVTFWARGEVNGKISFAFDVLADSTATYDSGKSWQHFELDSVWTHYTVTPEILLPADSIGGNIGWDAVKTHVTNISFFGGAGGEFWLDDVVFYTSEKVEK</sequence>
<gene>
    <name evidence="2" type="ORF">B0H50_11159</name>
</gene>
<proteinExistence type="predicted"/>
<dbReference type="RefSeq" id="WP_146129187.1">
    <property type="nucleotide sequence ID" value="NZ_JAXEIU010000047.1"/>
</dbReference>
<protein>
    <recommendedName>
        <fullName evidence="4">Carboxypeptidase regulatory-like domain-containing protein</fullName>
    </recommendedName>
</protein>